<dbReference type="Proteomes" id="UP000604475">
    <property type="component" value="Unassembled WGS sequence"/>
</dbReference>
<feature type="region of interest" description="Disordered" evidence="1">
    <location>
        <begin position="183"/>
        <end position="209"/>
    </location>
</feature>
<comment type="caution">
    <text evidence="2">The sequence shown here is derived from an EMBL/GenBank/DDBJ whole genome shotgun (WGS) entry which is preliminary data.</text>
</comment>
<evidence type="ECO:0000256" key="1">
    <source>
        <dbReference type="SAM" id="MobiDB-lite"/>
    </source>
</evidence>
<dbReference type="Gene3D" id="3.40.50.300">
    <property type="entry name" value="P-loop containing nucleotide triphosphate hydrolases"/>
    <property type="match status" value="1"/>
</dbReference>
<protein>
    <submittedName>
        <fullName evidence="2">Uncharacterized protein</fullName>
    </submittedName>
</protein>
<proteinExistence type="predicted"/>
<keyword evidence="3" id="KW-1185">Reference proteome</keyword>
<sequence length="209" mass="22722">MTLICGASGVGKSTVAVALAIRYATPLAEADDIVTALTAMTTSQQQPALHYWNTHPETLSWQPEKTSDLHFAVAETMRPAFEAVIADHVEAGAPVVFEGDYLLPELAVPFGDAVRAVVLEDRDEQRIAANYRTREPDSGDQHERARVSVLVGTQLVRRASRLGIPVVAAHPWTDTLDRVDGALRHPRLNTSGRVGTRLSPYGSDGHHSR</sequence>
<dbReference type="AlphaFoldDB" id="A0A937RIG0"/>
<evidence type="ECO:0000313" key="3">
    <source>
        <dbReference type="Proteomes" id="UP000604475"/>
    </source>
</evidence>
<accession>A0A937RIG0</accession>
<name>A0A937RIG0_9ACTN</name>
<organism evidence="2 3">
    <name type="scientific">Frankia nepalensis</name>
    <dbReference type="NCBI Taxonomy" id="1836974"/>
    <lineage>
        <taxon>Bacteria</taxon>
        <taxon>Bacillati</taxon>
        <taxon>Actinomycetota</taxon>
        <taxon>Actinomycetes</taxon>
        <taxon>Frankiales</taxon>
        <taxon>Frankiaceae</taxon>
        <taxon>Frankia</taxon>
    </lineage>
</organism>
<evidence type="ECO:0000313" key="2">
    <source>
        <dbReference type="EMBL" id="MBL7630777.1"/>
    </source>
</evidence>
<gene>
    <name evidence="2" type="ORF">I7412_27180</name>
</gene>
<dbReference type="EMBL" id="JAEACQ010000254">
    <property type="protein sequence ID" value="MBL7630777.1"/>
    <property type="molecule type" value="Genomic_DNA"/>
</dbReference>
<reference evidence="2" key="1">
    <citation type="submission" date="2020-12" db="EMBL/GenBank/DDBJ databases">
        <title>Genomic characterization of non-nitrogen-fixing Frankia strains.</title>
        <authorList>
            <person name="Carlos-Shanley C."/>
            <person name="Guerra T."/>
            <person name="Hahn D."/>
        </authorList>
    </citation>
    <scope>NUCLEOTIDE SEQUENCE</scope>
    <source>
        <strain evidence="2">CN6</strain>
    </source>
</reference>
<dbReference type="RefSeq" id="WP_203002858.1">
    <property type="nucleotide sequence ID" value="NZ_JADWYU010000145.1"/>
</dbReference>
<dbReference type="InterPro" id="IPR027417">
    <property type="entry name" value="P-loop_NTPase"/>
</dbReference>
<dbReference type="SUPFAM" id="SSF52540">
    <property type="entry name" value="P-loop containing nucleoside triphosphate hydrolases"/>
    <property type="match status" value="1"/>
</dbReference>